<feature type="transmembrane region" description="Helical" evidence="1">
    <location>
        <begin position="387"/>
        <end position="406"/>
    </location>
</feature>
<sequence>MPTTVGAPTVPKEGNPQAHVWCPPAPHRVQASSGQGKPPFQVHPSLSPHMFKYFIPPAIFISVFVWVFSVEKRKLCFIYDMDLSGVVMDAASDDRGNERQWRHNVPATVEMFLARFLKGFTSGAALYGGVMGVSALMRNPFRERLPDILKQIFSKDCLRFAGFLGLYPSTYELAREILQERRNSKDGWNNCIAGGLAGLTIGIEDPSRRLIYTLFAVSRAFGALVSTLVTREKIPEIPYSETLLFSVCCGFLVHCVALRPDLLHKGYYYSVLKWSRDYKDKTLQILFRDSGDRFLTCQEVGLHSDSCTKHAFKDMIFSIPAFAKLYLPIHLAPVIIFRRKLVIEKPKRVLKSLVRNMLFSTSFLASMVMLAKYTICLLRNLNNKPPPLPSYIPVVGGLVCGLSVLFERANRRKELSLFLIPHTLYALYTWIKGHRLASHIDVPYGSVLLYAVSMISIMHAYEREPESLSLLLNGVLRFFVGDIKNPVVRPRKRIRQLSDIFGFTLTYDTPGVTLTYDTPGFTLTYGTPGVTLTYDTPGVTLTYDTPGVKLTYDTPGVTLTYDTPGVTLTYDSPWVTLTYALCIRAKENIITGVSRMLEGYIL</sequence>
<evidence type="ECO:0000313" key="3">
    <source>
        <dbReference type="Proteomes" id="UP000242188"/>
    </source>
</evidence>
<gene>
    <name evidence="2" type="ORF">KP79_PYT07170</name>
</gene>
<comment type="caution">
    <text evidence="2">The sequence shown here is derived from an EMBL/GenBank/DDBJ whole genome shotgun (WGS) entry which is preliminary data.</text>
</comment>
<accession>A0A210PRN1</accession>
<keyword evidence="1" id="KW-0472">Membrane</keyword>
<dbReference type="Proteomes" id="UP000242188">
    <property type="component" value="Unassembled WGS sequence"/>
</dbReference>
<dbReference type="AlphaFoldDB" id="A0A210PRN1"/>
<feature type="transmembrane region" description="Helical" evidence="1">
    <location>
        <begin position="357"/>
        <end position="375"/>
    </location>
</feature>
<dbReference type="PANTHER" id="PTHR12459:SF6">
    <property type="entry name" value="GB|AAD46013.1"/>
    <property type="match status" value="1"/>
</dbReference>
<feature type="transmembrane region" description="Helical" evidence="1">
    <location>
        <begin position="50"/>
        <end position="68"/>
    </location>
</feature>
<dbReference type="EMBL" id="NEDP02005539">
    <property type="protein sequence ID" value="OWF39167.1"/>
    <property type="molecule type" value="Genomic_DNA"/>
</dbReference>
<name>A0A210PRN1_MIZYE</name>
<organism evidence="2 3">
    <name type="scientific">Mizuhopecten yessoensis</name>
    <name type="common">Japanese scallop</name>
    <name type="synonym">Patinopecten yessoensis</name>
    <dbReference type="NCBI Taxonomy" id="6573"/>
    <lineage>
        <taxon>Eukaryota</taxon>
        <taxon>Metazoa</taxon>
        <taxon>Spiralia</taxon>
        <taxon>Lophotrochozoa</taxon>
        <taxon>Mollusca</taxon>
        <taxon>Bivalvia</taxon>
        <taxon>Autobranchia</taxon>
        <taxon>Pteriomorphia</taxon>
        <taxon>Pectinida</taxon>
        <taxon>Pectinoidea</taxon>
        <taxon>Pectinidae</taxon>
        <taxon>Mizuhopecten</taxon>
    </lineage>
</organism>
<feature type="transmembrane region" description="Helical" evidence="1">
    <location>
        <begin position="315"/>
        <end position="337"/>
    </location>
</feature>
<evidence type="ECO:0000313" key="2">
    <source>
        <dbReference type="EMBL" id="OWF39167.1"/>
    </source>
</evidence>
<keyword evidence="1 2" id="KW-0812">Transmembrane</keyword>
<keyword evidence="3" id="KW-1185">Reference proteome</keyword>
<protein>
    <submittedName>
        <fullName evidence="2">Transmembrane protein 135</fullName>
    </submittedName>
</protein>
<keyword evidence="1" id="KW-1133">Transmembrane helix</keyword>
<evidence type="ECO:0000256" key="1">
    <source>
        <dbReference type="SAM" id="Phobius"/>
    </source>
</evidence>
<proteinExistence type="predicted"/>
<reference evidence="2 3" key="1">
    <citation type="journal article" date="2017" name="Nat. Ecol. Evol.">
        <title>Scallop genome provides insights into evolution of bilaterian karyotype and development.</title>
        <authorList>
            <person name="Wang S."/>
            <person name="Zhang J."/>
            <person name="Jiao W."/>
            <person name="Li J."/>
            <person name="Xun X."/>
            <person name="Sun Y."/>
            <person name="Guo X."/>
            <person name="Huan P."/>
            <person name="Dong B."/>
            <person name="Zhang L."/>
            <person name="Hu X."/>
            <person name="Sun X."/>
            <person name="Wang J."/>
            <person name="Zhao C."/>
            <person name="Wang Y."/>
            <person name="Wang D."/>
            <person name="Huang X."/>
            <person name="Wang R."/>
            <person name="Lv J."/>
            <person name="Li Y."/>
            <person name="Zhang Z."/>
            <person name="Liu B."/>
            <person name="Lu W."/>
            <person name="Hui Y."/>
            <person name="Liang J."/>
            <person name="Zhou Z."/>
            <person name="Hou R."/>
            <person name="Li X."/>
            <person name="Liu Y."/>
            <person name="Li H."/>
            <person name="Ning X."/>
            <person name="Lin Y."/>
            <person name="Zhao L."/>
            <person name="Xing Q."/>
            <person name="Dou J."/>
            <person name="Li Y."/>
            <person name="Mao J."/>
            <person name="Guo H."/>
            <person name="Dou H."/>
            <person name="Li T."/>
            <person name="Mu C."/>
            <person name="Jiang W."/>
            <person name="Fu Q."/>
            <person name="Fu X."/>
            <person name="Miao Y."/>
            <person name="Liu J."/>
            <person name="Yu Q."/>
            <person name="Li R."/>
            <person name="Liao H."/>
            <person name="Li X."/>
            <person name="Kong Y."/>
            <person name="Jiang Z."/>
            <person name="Chourrout D."/>
            <person name="Li R."/>
            <person name="Bao Z."/>
        </authorList>
    </citation>
    <scope>NUCLEOTIDE SEQUENCE [LARGE SCALE GENOMIC DNA]</scope>
    <source>
        <strain evidence="2 3">PY_sf001</strain>
    </source>
</reference>
<dbReference type="OrthoDB" id="291792at2759"/>
<dbReference type="InterPro" id="IPR026749">
    <property type="entry name" value="Tmem135"/>
</dbReference>
<dbReference type="PANTHER" id="PTHR12459">
    <property type="entry name" value="TRANSMEMBRANE PROTEIN 135-RELATED"/>
    <property type="match status" value="1"/>
</dbReference>